<sequence length="172" mass="19126">MRTVTRRPLPAGMLVTALAALLVALSAAPAVAGPLTGAAAGTAQDGRAERDKEYDWGTIRSARDHSGHAKARVWVTGFGERRFQVYGRLYDLDRHPDHCASIRARFHYVKGGTGWSPYRRYCASSRSDYAGYLLESRGLITRVDLRICLSDGLKGRTSYCRTETVRNEDFAW</sequence>
<evidence type="ECO:0008006" key="4">
    <source>
        <dbReference type="Google" id="ProtNLM"/>
    </source>
</evidence>
<dbReference type="RefSeq" id="WP_203892659.1">
    <property type="nucleotide sequence ID" value="NZ_BOOH01000037.1"/>
</dbReference>
<keyword evidence="1" id="KW-0732">Signal</keyword>
<feature type="signal peptide" evidence="1">
    <location>
        <begin position="1"/>
        <end position="32"/>
    </location>
</feature>
<evidence type="ECO:0000256" key="1">
    <source>
        <dbReference type="SAM" id="SignalP"/>
    </source>
</evidence>
<dbReference type="InterPro" id="IPR006311">
    <property type="entry name" value="TAT_signal"/>
</dbReference>
<accession>A0A8J3W7S5</accession>
<gene>
    <name evidence="2" type="ORF">Plo01_45500</name>
</gene>
<feature type="chain" id="PRO_5038600902" description="Secreted protein" evidence="1">
    <location>
        <begin position="33"/>
        <end position="172"/>
    </location>
</feature>
<evidence type="ECO:0000313" key="2">
    <source>
        <dbReference type="EMBL" id="GIH78121.1"/>
    </source>
</evidence>
<organism evidence="2 3">
    <name type="scientific">Planobispora longispora</name>
    <dbReference type="NCBI Taxonomy" id="28887"/>
    <lineage>
        <taxon>Bacteria</taxon>
        <taxon>Bacillati</taxon>
        <taxon>Actinomycetota</taxon>
        <taxon>Actinomycetes</taxon>
        <taxon>Streptosporangiales</taxon>
        <taxon>Streptosporangiaceae</taxon>
        <taxon>Planobispora</taxon>
    </lineage>
</organism>
<dbReference type="AlphaFoldDB" id="A0A8J3W7S5"/>
<protein>
    <recommendedName>
        <fullName evidence="4">Secreted protein</fullName>
    </recommendedName>
</protein>
<comment type="caution">
    <text evidence="2">The sequence shown here is derived from an EMBL/GenBank/DDBJ whole genome shotgun (WGS) entry which is preliminary data.</text>
</comment>
<dbReference type="EMBL" id="BOOH01000037">
    <property type="protein sequence ID" value="GIH78121.1"/>
    <property type="molecule type" value="Genomic_DNA"/>
</dbReference>
<name>A0A8J3W7S5_9ACTN</name>
<dbReference type="PROSITE" id="PS51318">
    <property type="entry name" value="TAT"/>
    <property type="match status" value="1"/>
</dbReference>
<proteinExistence type="predicted"/>
<reference evidence="2 3" key="1">
    <citation type="submission" date="2021-01" db="EMBL/GenBank/DDBJ databases">
        <title>Whole genome shotgun sequence of Planobispora longispora NBRC 13918.</title>
        <authorList>
            <person name="Komaki H."/>
            <person name="Tamura T."/>
        </authorList>
    </citation>
    <scope>NUCLEOTIDE SEQUENCE [LARGE SCALE GENOMIC DNA]</scope>
    <source>
        <strain evidence="2 3">NBRC 13918</strain>
    </source>
</reference>
<evidence type="ECO:0000313" key="3">
    <source>
        <dbReference type="Proteomes" id="UP000616724"/>
    </source>
</evidence>
<keyword evidence="3" id="KW-1185">Reference proteome</keyword>
<dbReference type="Proteomes" id="UP000616724">
    <property type="component" value="Unassembled WGS sequence"/>
</dbReference>